<dbReference type="RefSeq" id="WP_345633919.1">
    <property type="nucleotide sequence ID" value="NZ_BAABJQ010000017.1"/>
</dbReference>
<feature type="region of interest" description="Disordered" evidence="1">
    <location>
        <begin position="41"/>
        <end position="68"/>
    </location>
</feature>
<reference evidence="3" key="1">
    <citation type="journal article" date="2019" name="Int. J. Syst. Evol. Microbiol.">
        <title>The Global Catalogue of Microorganisms (GCM) 10K type strain sequencing project: providing services to taxonomists for standard genome sequencing and annotation.</title>
        <authorList>
            <consortium name="The Broad Institute Genomics Platform"/>
            <consortium name="The Broad Institute Genome Sequencing Center for Infectious Disease"/>
            <person name="Wu L."/>
            <person name="Ma J."/>
        </authorList>
    </citation>
    <scope>NUCLEOTIDE SEQUENCE [LARGE SCALE GENOMIC DNA]</scope>
    <source>
        <strain evidence="3">JCM 18304</strain>
    </source>
</reference>
<proteinExistence type="predicted"/>
<evidence type="ECO:0000256" key="1">
    <source>
        <dbReference type="SAM" id="MobiDB-lite"/>
    </source>
</evidence>
<name>A0ABP9S7Y4_9ACTN</name>
<evidence type="ECO:0000313" key="2">
    <source>
        <dbReference type="EMBL" id="GAA5192549.1"/>
    </source>
</evidence>
<keyword evidence="3" id="KW-1185">Reference proteome</keyword>
<protein>
    <recommendedName>
        <fullName evidence="4">DUF4259 domain-containing protein</fullName>
    </recommendedName>
</protein>
<evidence type="ECO:0008006" key="4">
    <source>
        <dbReference type="Google" id="ProtNLM"/>
    </source>
</evidence>
<comment type="caution">
    <text evidence="2">The sequence shown here is derived from an EMBL/GenBank/DDBJ whole genome shotgun (WGS) entry which is preliminary data.</text>
</comment>
<dbReference type="InterPro" id="IPR025355">
    <property type="entry name" value="DUF4259"/>
</dbReference>
<organism evidence="2 3">
    <name type="scientific">Rugosimonospora acidiphila</name>
    <dbReference type="NCBI Taxonomy" id="556531"/>
    <lineage>
        <taxon>Bacteria</taxon>
        <taxon>Bacillati</taxon>
        <taxon>Actinomycetota</taxon>
        <taxon>Actinomycetes</taxon>
        <taxon>Micromonosporales</taxon>
        <taxon>Micromonosporaceae</taxon>
        <taxon>Rugosimonospora</taxon>
    </lineage>
</organism>
<dbReference type="Proteomes" id="UP001501570">
    <property type="component" value="Unassembled WGS sequence"/>
</dbReference>
<gene>
    <name evidence="2" type="ORF">GCM10023322_52410</name>
</gene>
<dbReference type="Pfam" id="PF14078">
    <property type="entry name" value="DUF4259"/>
    <property type="match status" value="1"/>
</dbReference>
<sequence>MEMPAELLVLCIKAPRERGVAAHSSARCWRRWGAGIARHGAPHPTRLPCPRQTDPEERTLGSWGPGPFDDDTAMDFVDDVANGPPSNVMPALLDAVDRLTAPQGAQDYGRAARGLAAAALVAGIAPEGATEWAANTIPNLGTDDAAAALQAIHAAYGEDAILPELATDADSRTRHLAALEPARQLLRAAIPPPQHEVLF</sequence>
<accession>A0ABP9S7Y4</accession>
<dbReference type="EMBL" id="BAABJQ010000017">
    <property type="protein sequence ID" value="GAA5192549.1"/>
    <property type="molecule type" value="Genomic_DNA"/>
</dbReference>
<evidence type="ECO:0000313" key="3">
    <source>
        <dbReference type="Proteomes" id="UP001501570"/>
    </source>
</evidence>